<feature type="transmembrane region" description="Helical" evidence="1">
    <location>
        <begin position="25"/>
        <end position="50"/>
    </location>
</feature>
<dbReference type="AlphaFoldDB" id="A0ABD6C6I4"/>
<keyword evidence="1" id="KW-0812">Transmembrane</keyword>
<feature type="transmembrane region" description="Helical" evidence="1">
    <location>
        <begin position="184"/>
        <end position="213"/>
    </location>
</feature>
<feature type="transmembrane region" description="Helical" evidence="1">
    <location>
        <begin position="219"/>
        <end position="242"/>
    </location>
</feature>
<name>A0ABD6C6I4_9EURY</name>
<evidence type="ECO:0000313" key="3">
    <source>
        <dbReference type="Proteomes" id="UP001597185"/>
    </source>
</evidence>
<dbReference type="Proteomes" id="UP001597185">
    <property type="component" value="Unassembled WGS sequence"/>
</dbReference>
<feature type="transmembrane region" description="Helical" evidence="1">
    <location>
        <begin position="114"/>
        <end position="131"/>
    </location>
</feature>
<sequence length="275" mass="28871">MSGKFSRGLDVVDGSLDVFRANPRLAVLPLCSLLLVGSGFAIAAGVALHYGLVASIFTNDLITYAAIFVGLALTSSLGAFFNVAVAHCAFQYFDGGTPTVHDGLRAAWRSRRGVAIWALTSATLGTILYILDDKFGFLGSAARLVFDLAWGLLTFFVVPVIVVEDTADLRTILRESGSAFKETWGESVSASLGVSLVVLPVALVGIVLLGGAYLGLHGIVAWVVGGLGLLCVVAAIITAQVLGMVARTALYEYATEDRRVGPFADRNPASVFPES</sequence>
<protein>
    <submittedName>
        <fullName evidence="2">DUF6159 family protein</fullName>
    </submittedName>
</protein>
<dbReference type="RefSeq" id="WP_008523598.1">
    <property type="nucleotide sequence ID" value="NZ_JANHDL010000010.1"/>
</dbReference>
<dbReference type="GeneID" id="23797455"/>
<gene>
    <name evidence="2" type="ORF">ACFR9T_16960</name>
</gene>
<dbReference type="InterPro" id="IPR046157">
    <property type="entry name" value="DUF6159"/>
</dbReference>
<evidence type="ECO:0000256" key="1">
    <source>
        <dbReference type="SAM" id="Phobius"/>
    </source>
</evidence>
<feature type="transmembrane region" description="Helical" evidence="1">
    <location>
        <begin position="62"/>
        <end position="93"/>
    </location>
</feature>
<feature type="transmembrane region" description="Helical" evidence="1">
    <location>
        <begin position="143"/>
        <end position="163"/>
    </location>
</feature>
<accession>A0ABD6C6I4</accession>
<dbReference type="EMBL" id="JBHUDB010000025">
    <property type="protein sequence ID" value="MFD1572244.1"/>
    <property type="molecule type" value="Genomic_DNA"/>
</dbReference>
<comment type="caution">
    <text evidence="2">The sequence shown here is derived from an EMBL/GenBank/DDBJ whole genome shotgun (WGS) entry which is preliminary data.</text>
</comment>
<keyword evidence="1" id="KW-1133">Transmembrane helix</keyword>
<proteinExistence type="predicted"/>
<keyword evidence="3" id="KW-1185">Reference proteome</keyword>
<evidence type="ECO:0000313" key="2">
    <source>
        <dbReference type="EMBL" id="MFD1572244.1"/>
    </source>
</evidence>
<keyword evidence="1" id="KW-0472">Membrane</keyword>
<dbReference type="Pfam" id="PF19656">
    <property type="entry name" value="DUF6159"/>
    <property type="match status" value="1"/>
</dbReference>
<organism evidence="2 3">
    <name type="scientific">Halorubrum laminariae</name>
    <dbReference type="NCBI Taxonomy" id="1433523"/>
    <lineage>
        <taxon>Archaea</taxon>
        <taxon>Methanobacteriati</taxon>
        <taxon>Methanobacteriota</taxon>
        <taxon>Stenosarchaea group</taxon>
        <taxon>Halobacteria</taxon>
        <taxon>Halobacteriales</taxon>
        <taxon>Haloferacaceae</taxon>
        <taxon>Halorubrum</taxon>
    </lineage>
</organism>
<reference evidence="2 3" key="1">
    <citation type="journal article" date="2019" name="Int. J. Syst. Evol. Microbiol.">
        <title>The Global Catalogue of Microorganisms (GCM) 10K type strain sequencing project: providing services to taxonomists for standard genome sequencing and annotation.</title>
        <authorList>
            <consortium name="The Broad Institute Genomics Platform"/>
            <consortium name="The Broad Institute Genome Sequencing Center for Infectious Disease"/>
            <person name="Wu L."/>
            <person name="Ma J."/>
        </authorList>
    </citation>
    <scope>NUCLEOTIDE SEQUENCE [LARGE SCALE GENOMIC DNA]</scope>
    <source>
        <strain evidence="2 3">CGMCC 1.12689</strain>
    </source>
</reference>